<dbReference type="NCBIfam" id="TIGR00225">
    <property type="entry name" value="prc"/>
    <property type="match status" value="1"/>
</dbReference>
<dbReference type="AlphaFoldDB" id="I4APU7"/>
<evidence type="ECO:0000256" key="5">
    <source>
        <dbReference type="RuleBase" id="RU004404"/>
    </source>
</evidence>
<reference evidence="9" key="1">
    <citation type="submission" date="2012-06" db="EMBL/GenBank/DDBJ databases">
        <title>The complete genome of Flexibacter litoralis DSM 6794.</title>
        <authorList>
            <person name="Lucas S."/>
            <person name="Copeland A."/>
            <person name="Lapidus A."/>
            <person name="Glavina del Rio T."/>
            <person name="Dalin E."/>
            <person name="Tice H."/>
            <person name="Bruce D."/>
            <person name="Goodwin L."/>
            <person name="Pitluck S."/>
            <person name="Peters L."/>
            <person name="Ovchinnikova G."/>
            <person name="Lu M."/>
            <person name="Kyrpides N."/>
            <person name="Mavromatis K."/>
            <person name="Ivanova N."/>
            <person name="Brettin T."/>
            <person name="Detter J.C."/>
            <person name="Han C."/>
            <person name="Larimer F."/>
            <person name="Land M."/>
            <person name="Hauser L."/>
            <person name="Markowitz V."/>
            <person name="Cheng J.-F."/>
            <person name="Hugenholtz P."/>
            <person name="Woyke T."/>
            <person name="Wu D."/>
            <person name="Spring S."/>
            <person name="Lang E."/>
            <person name="Kopitz M."/>
            <person name="Brambilla E."/>
            <person name="Klenk H.-P."/>
            <person name="Eisen J.A."/>
        </authorList>
    </citation>
    <scope>NUCLEOTIDE SEQUENCE [LARGE SCALE GENOMIC DNA]</scope>
    <source>
        <strain evidence="9">ATCC 23117 / DSM 6794 / NBRC 15988 / NCIMB 1366 / Sio-4</strain>
    </source>
</reference>
<evidence type="ECO:0000313" key="8">
    <source>
        <dbReference type="EMBL" id="AFM05982.1"/>
    </source>
</evidence>
<evidence type="ECO:0000259" key="7">
    <source>
        <dbReference type="PROSITE" id="PS50106"/>
    </source>
</evidence>
<feature type="transmembrane region" description="Helical" evidence="6">
    <location>
        <begin position="12"/>
        <end position="30"/>
    </location>
</feature>
<dbReference type="SUPFAM" id="SSF50156">
    <property type="entry name" value="PDZ domain-like"/>
    <property type="match status" value="1"/>
</dbReference>
<dbReference type="PATRIC" id="fig|880071.3.peg.3672"/>
<dbReference type="Pfam" id="PF03572">
    <property type="entry name" value="Peptidase_S41"/>
    <property type="match status" value="1"/>
</dbReference>
<comment type="similarity">
    <text evidence="1 5">Belongs to the peptidase S41A family.</text>
</comment>
<dbReference type="FunFam" id="2.30.42.10:FF:000063">
    <property type="entry name" value="Peptidase, S41 family"/>
    <property type="match status" value="1"/>
</dbReference>
<dbReference type="InterPro" id="IPR001478">
    <property type="entry name" value="PDZ"/>
</dbReference>
<evidence type="ECO:0000256" key="6">
    <source>
        <dbReference type="SAM" id="Phobius"/>
    </source>
</evidence>
<keyword evidence="9" id="KW-1185">Reference proteome</keyword>
<dbReference type="SMART" id="SM00245">
    <property type="entry name" value="TSPc"/>
    <property type="match status" value="1"/>
</dbReference>
<dbReference type="EMBL" id="CP003345">
    <property type="protein sequence ID" value="AFM05982.1"/>
    <property type="molecule type" value="Genomic_DNA"/>
</dbReference>
<evidence type="ECO:0000256" key="1">
    <source>
        <dbReference type="ARBA" id="ARBA00009179"/>
    </source>
</evidence>
<name>I4APU7_BERLS</name>
<feature type="domain" description="PDZ" evidence="7">
    <location>
        <begin position="93"/>
        <end position="158"/>
    </location>
</feature>
<dbReference type="STRING" id="880071.Fleli_3667"/>
<dbReference type="OrthoDB" id="9812068at2"/>
<dbReference type="PANTHER" id="PTHR32060">
    <property type="entry name" value="TAIL-SPECIFIC PROTEASE"/>
    <property type="match status" value="1"/>
</dbReference>
<keyword evidence="3 5" id="KW-0378">Hydrolase</keyword>
<keyword evidence="6" id="KW-0472">Membrane</keyword>
<keyword evidence="6" id="KW-0812">Transmembrane</keyword>
<accession>I4APU7</accession>
<dbReference type="InterPro" id="IPR036034">
    <property type="entry name" value="PDZ_sf"/>
</dbReference>
<dbReference type="GO" id="GO:0006508">
    <property type="term" value="P:proteolysis"/>
    <property type="evidence" value="ECO:0007669"/>
    <property type="project" value="UniProtKB-KW"/>
</dbReference>
<dbReference type="SMART" id="SM00228">
    <property type="entry name" value="PDZ"/>
    <property type="match status" value="1"/>
</dbReference>
<organism evidence="8 9">
    <name type="scientific">Bernardetia litoralis (strain ATCC 23117 / DSM 6794 / NBRC 15988 / NCIMB 1366 / Fx l1 / Sio-4)</name>
    <name type="common">Flexibacter litoralis</name>
    <dbReference type="NCBI Taxonomy" id="880071"/>
    <lineage>
        <taxon>Bacteria</taxon>
        <taxon>Pseudomonadati</taxon>
        <taxon>Bacteroidota</taxon>
        <taxon>Cytophagia</taxon>
        <taxon>Cytophagales</taxon>
        <taxon>Bernardetiaceae</taxon>
        <taxon>Bernardetia</taxon>
    </lineage>
</organism>
<dbReference type="SUPFAM" id="SSF52096">
    <property type="entry name" value="ClpP/crotonase"/>
    <property type="match status" value="1"/>
</dbReference>
<dbReference type="Gene3D" id="3.90.226.10">
    <property type="entry name" value="2-enoyl-CoA Hydratase, Chain A, domain 1"/>
    <property type="match status" value="1"/>
</dbReference>
<dbReference type="Proteomes" id="UP000006054">
    <property type="component" value="Chromosome"/>
</dbReference>
<dbReference type="GO" id="GO:0030288">
    <property type="term" value="C:outer membrane-bounded periplasmic space"/>
    <property type="evidence" value="ECO:0007669"/>
    <property type="project" value="TreeGrafter"/>
</dbReference>
<evidence type="ECO:0000256" key="4">
    <source>
        <dbReference type="ARBA" id="ARBA00022825"/>
    </source>
</evidence>
<dbReference type="eggNOG" id="COG0793">
    <property type="taxonomic scope" value="Bacteria"/>
</dbReference>
<evidence type="ECO:0000256" key="3">
    <source>
        <dbReference type="ARBA" id="ARBA00022801"/>
    </source>
</evidence>
<dbReference type="GO" id="GO:0004175">
    <property type="term" value="F:endopeptidase activity"/>
    <property type="evidence" value="ECO:0007669"/>
    <property type="project" value="TreeGrafter"/>
</dbReference>
<dbReference type="GO" id="GO:0008236">
    <property type="term" value="F:serine-type peptidase activity"/>
    <property type="evidence" value="ECO:0007669"/>
    <property type="project" value="UniProtKB-KW"/>
</dbReference>
<keyword evidence="6" id="KW-1133">Transmembrane helix</keyword>
<dbReference type="CDD" id="cd07560">
    <property type="entry name" value="Peptidase_S41_CPP"/>
    <property type="match status" value="1"/>
</dbReference>
<dbReference type="PANTHER" id="PTHR32060:SF30">
    <property type="entry name" value="CARBOXY-TERMINAL PROCESSING PROTEASE CTPA"/>
    <property type="match status" value="1"/>
</dbReference>
<protein>
    <submittedName>
        <fullName evidence="8">C-terminal processing peptidase-3</fullName>
    </submittedName>
</protein>
<dbReference type="PROSITE" id="PS50106">
    <property type="entry name" value="PDZ"/>
    <property type="match status" value="1"/>
</dbReference>
<dbReference type="RefSeq" id="WP_014799406.1">
    <property type="nucleotide sequence ID" value="NC_018018.1"/>
</dbReference>
<dbReference type="InterPro" id="IPR029045">
    <property type="entry name" value="ClpP/crotonase-like_dom_sf"/>
</dbReference>
<keyword evidence="4 5" id="KW-0720">Serine protease</keyword>
<evidence type="ECO:0000256" key="2">
    <source>
        <dbReference type="ARBA" id="ARBA00022670"/>
    </source>
</evidence>
<dbReference type="InterPro" id="IPR041489">
    <property type="entry name" value="PDZ_6"/>
</dbReference>
<dbReference type="GO" id="GO:0007165">
    <property type="term" value="P:signal transduction"/>
    <property type="evidence" value="ECO:0007669"/>
    <property type="project" value="TreeGrafter"/>
</dbReference>
<dbReference type="Gene3D" id="3.30.750.44">
    <property type="match status" value="1"/>
</dbReference>
<gene>
    <name evidence="8" type="ordered locus">Fleli_3667</name>
</gene>
<keyword evidence="2 5" id="KW-0645">Protease</keyword>
<dbReference type="Gene3D" id="2.30.42.10">
    <property type="match status" value="1"/>
</dbReference>
<evidence type="ECO:0000313" key="9">
    <source>
        <dbReference type="Proteomes" id="UP000006054"/>
    </source>
</evidence>
<dbReference type="Pfam" id="PF17820">
    <property type="entry name" value="PDZ_6"/>
    <property type="match status" value="1"/>
</dbReference>
<sequence length="557" mass="62629" precursor="true">MKLKLPKLKKRFKYGIAGLLIVFITSSAFYNPSEKYFEIAKNLDIFATLFKEVNTWYVDDVTPATLMKTGIDAMLASLDPYTNYISEDQIEDYRTMTTGEYSGIGASVGTRDGRILIMMPLEGFAADKAGIKIGDEIMAIDGISLADKTYDETSQLLKGQAKTDVVLSIKRYGNEKPIDITITREKIQTYNVPYYGMVTENIGMIKLTDFTRDASKEVNDALLALKAKGAEKIIFDVRGNPGGLLDEAVKISNIFVEKGKEIVSTKGKVKDWNKTYNGLSKATDTQIPLVVLTSGTSASAAEIVSGVIQDYDRGVLIGENTYGKGLVQATRSLSYNSKLKVTIAKYYIPSGRCIQAIDYAHRNEDGSVGKMADSLRMPFKTAAGRLVYDGGGVKPDITIDHDRFAPITQTLFLKGLLFDYANKYHFEHKTITEAKKFNLTDTEYNSFVKWLSAKEYDYTTKVEKMIKELEEVAQKEDSYDALKPKIDEFKKGIAHNKENDLRNHKTEIMELLEREIITRYYLERGQMEATFDDDLDLKAAIEVLNDEVRYKKILSVE</sequence>
<proteinExistence type="inferred from homology"/>
<dbReference type="HOGENOM" id="CLU_017295_2_0_10"/>
<dbReference type="InterPro" id="IPR005151">
    <property type="entry name" value="Tail-specific_protease"/>
</dbReference>
<dbReference type="InterPro" id="IPR004447">
    <property type="entry name" value="Peptidase_S41A"/>
</dbReference>
<dbReference type="CDD" id="cd06782">
    <property type="entry name" value="cpPDZ_CPP-like"/>
    <property type="match status" value="1"/>
</dbReference>
<dbReference type="KEGG" id="fli:Fleli_3667"/>